<dbReference type="KEGG" id="mha:HF1_02150"/>
<sequence>MALSLKKIIPATMAGASGIAGMVWAKNSGTLDNLLTKPETTKKNSIRDKIKESGKKLLQAGASSKAWDIRKKQYQDKFGKVTTNEAVTQWCNSSLDSEYQESLYKNVSELCVVPTMSERLKFQNKQIIDLNNKDDTRWSKKVTDYPKNQGNKMPNSELKAADGSVTAEVIMNWCKGGVEEEFVDENERYNIVSTWCTSS</sequence>
<evidence type="ECO:0000313" key="1">
    <source>
        <dbReference type="EMBL" id="CBY92223.1"/>
    </source>
</evidence>
<dbReference type="HOGENOM" id="CLU_1353421_0_0_14"/>
<keyword evidence="2" id="KW-1185">Reference proteome</keyword>
<proteinExistence type="predicted"/>
<evidence type="ECO:0000313" key="2">
    <source>
        <dbReference type="Proteomes" id="UP000008637"/>
    </source>
</evidence>
<accession>E8ZKQ7</accession>
<gene>
    <name evidence="1" type="ordered locus">HF1_02150</name>
</gene>
<dbReference type="OrthoDB" id="9824322at2"/>
<organism evidence="1 2">
    <name type="scientific">Mycoplasma haemofelis (strain Langford 1)</name>
    <name type="common">Haemobartonella felis</name>
    <dbReference type="NCBI Taxonomy" id="941640"/>
    <lineage>
        <taxon>Bacteria</taxon>
        <taxon>Bacillati</taxon>
        <taxon>Mycoplasmatota</taxon>
        <taxon>Mollicutes</taxon>
        <taxon>Mycoplasmataceae</taxon>
        <taxon>Mycoplasma</taxon>
    </lineage>
</organism>
<name>E8ZKQ7_MYCHL</name>
<dbReference type="EMBL" id="FR773153">
    <property type="protein sequence ID" value="CBY92223.1"/>
    <property type="molecule type" value="Genomic_DNA"/>
</dbReference>
<dbReference type="AlphaFoldDB" id="E8ZKQ7"/>
<reference evidence="1 2" key="1">
    <citation type="journal article" date="2011" name="J. Bacteriol.">
        <title>Complete genome sequence of Mycoplasma haemofelis, a hemotropic mycoplasma.</title>
        <authorList>
            <person name="Barker E.N."/>
            <person name="Helps C.R."/>
            <person name="Peters I.R."/>
            <person name="Darby A.C."/>
            <person name="Radford A.D."/>
            <person name="Tasker S."/>
        </authorList>
    </citation>
    <scope>NUCLEOTIDE SEQUENCE [LARGE SCALE GENOMIC DNA]</scope>
    <source>
        <strain evidence="1 2">Langford 1</strain>
    </source>
</reference>
<dbReference type="Proteomes" id="UP000008637">
    <property type="component" value="Chromosome"/>
</dbReference>
<protein>
    <submittedName>
        <fullName evidence="1">Uncharacterized protein</fullName>
    </submittedName>
</protein>